<dbReference type="EMBL" id="BA000045">
    <property type="protein sequence ID" value="BAC91724.1"/>
    <property type="molecule type" value="Genomic_DNA"/>
</dbReference>
<dbReference type="PhylomeDB" id="Q7NEU5"/>
<dbReference type="Gene3D" id="3.90.1480.10">
    <property type="entry name" value="Alpha-2,3-sialyltransferase"/>
    <property type="match status" value="1"/>
</dbReference>
<dbReference type="Pfam" id="PF01973">
    <property type="entry name" value="MptE-like"/>
    <property type="match status" value="1"/>
</dbReference>
<keyword evidence="4" id="KW-1185">Reference proteome</keyword>
<dbReference type="HOGENOM" id="CLU_073855_1_0_3"/>
<accession>Q7NEU5</accession>
<gene>
    <name evidence="3" type="ordered locus">glr3783</name>
</gene>
<reference evidence="3 4" key="2">
    <citation type="journal article" date="2003" name="DNA Res.">
        <title>Complete genome structure of Gloeobacter violaceus PCC 7421, a cyanobacterium that lacks thylakoids (supplement).</title>
        <authorList>
            <person name="Nakamura Y."/>
            <person name="Kaneko T."/>
            <person name="Sato S."/>
            <person name="Mimuro M."/>
            <person name="Miyashita H."/>
            <person name="Tsuchiya T."/>
            <person name="Sasamoto S."/>
            <person name="Watanabe A."/>
            <person name="Kawashima K."/>
            <person name="Kishida Y."/>
            <person name="Kiyokawa C."/>
            <person name="Kohara M."/>
            <person name="Matsumoto M."/>
            <person name="Matsuno A."/>
            <person name="Nakazaki N."/>
            <person name="Shimpo S."/>
            <person name="Takeuchi C."/>
            <person name="Yamada M."/>
            <person name="Tabata S."/>
        </authorList>
    </citation>
    <scope>NUCLEOTIDE SEQUENCE [LARGE SCALE GENOMIC DNA]</scope>
    <source>
        <strain evidence="4">ATCC 29082 / PCC 7421</strain>
    </source>
</reference>
<dbReference type="InterPro" id="IPR002826">
    <property type="entry name" value="MptE-like"/>
</dbReference>
<feature type="domain" description="6-hydroxymethylpterin diphosphokinase MptE-like" evidence="2">
    <location>
        <begin position="57"/>
        <end position="201"/>
    </location>
</feature>
<proteinExistence type="predicted"/>
<dbReference type="KEGG" id="gvi:glr3783"/>
<evidence type="ECO:0000256" key="1">
    <source>
        <dbReference type="SAM" id="MobiDB-lite"/>
    </source>
</evidence>
<dbReference type="RefSeq" id="WP_011143772.1">
    <property type="nucleotide sequence ID" value="NC_005125.1"/>
</dbReference>
<organism evidence="3 4">
    <name type="scientific">Gloeobacter violaceus (strain ATCC 29082 / PCC 7421)</name>
    <dbReference type="NCBI Taxonomy" id="251221"/>
    <lineage>
        <taxon>Bacteria</taxon>
        <taxon>Bacillati</taxon>
        <taxon>Cyanobacteriota</taxon>
        <taxon>Cyanophyceae</taxon>
        <taxon>Gloeobacterales</taxon>
        <taxon>Gloeobacteraceae</taxon>
        <taxon>Gloeobacter</taxon>
    </lineage>
</organism>
<dbReference type="OrthoDB" id="344900at2"/>
<evidence type="ECO:0000259" key="2">
    <source>
        <dbReference type="Pfam" id="PF01973"/>
    </source>
</evidence>
<dbReference type="InParanoid" id="Q7NEU5"/>
<feature type="region of interest" description="Disordered" evidence="1">
    <location>
        <begin position="1"/>
        <end position="23"/>
    </location>
</feature>
<dbReference type="EnsemblBacteria" id="BAC91724">
    <property type="protein sequence ID" value="BAC91724"/>
    <property type="gene ID" value="BAC91724"/>
</dbReference>
<dbReference type="AlphaFoldDB" id="Q7NEU5"/>
<dbReference type="STRING" id="251221.gene:10761300"/>
<evidence type="ECO:0000313" key="3">
    <source>
        <dbReference type="EMBL" id="BAC91724.1"/>
    </source>
</evidence>
<reference evidence="3 4" key="1">
    <citation type="journal article" date="2003" name="DNA Res.">
        <title>Complete genome structure of Gloeobacter violaceus PCC 7421, a cyanobacterium that lacks thylakoids.</title>
        <authorList>
            <person name="Nakamura Y."/>
            <person name="Kaneko T."/>
            <person name="Sato S."/>
            <person name="Mimuro M."/>
            <person name="Miyashita H."/>
            <person name="Tsuchiya T."/>
            <person name="Sasamoto S."/>
            <person name="Watanabe A."/>
            <person name="Kawashima K."/>
            <person name="Kishida Y."/>
            <person name="Kiyokawa C."/>
            <person name="Kohara M."/>
            <person name="Matsumoto M."/>
            <person name="Matsuno A."/>
            <person name="Nakazaki N."/>
            <person name="Shimpo S."/>
            <person name="Takeuchi C."/>
            <person name="Yamada M."/>
            <person name="Tabata S."/>
        </authorList>
    </citation>
    <scope>NUCLEOTIDE SEQUENCE [LARGE SCALE GENOMIC DNA]</scope>
    <source>
        <strain evidence="4">ATCC 29082 / PCC 7421</strain>
    </source>
</reference>
<evidence type="ECO:0000313" key="4">
    <source>
        <dbReference type="Proteomes" id="UP000000557"/>
    </source>
</evidence>
<protein>
    <submittedName>
        <fullName evidence="3">Glr3783 protein</fullName>
    </submittedName>
</protein>
<name>Q7NEU5_GLOVI</name>
<sequence>MERMSTQKVENVRQSSPDSDGFSQSATLNPYRFAAFELLNRLRWDFNPESWRSRAKLRAWKNKYADKKAVILCNGPSLLKSDLSMLDGYFTFGLNKINLLFDKTTFRPSCIVSVNPFVIEQNADFFNQTDIPLFLDRVALKDVRARDNVTMLHSAGQSKFARDCSISIYQGSTVTFVAMQLAFHIGFRQVALIGCDHNFTTTGPANQTVIAGKRDDNHFDPNYFAGGVKWQLPDLPNSEAAYSLALVVYETAGRKLVNCTEGGRLELLPRISLDNFVRS</sequence>
<dbReference type="Proteomes" id="UP000000557">
    <property type="component" value="Chromosome"/>
</dbReference>
<dbReference type="eggNOG" id="COG2604">
    <property type="taxonomic scope" value="Bacteria"/>
</dbReference>